<dbReference type="PANTHER" id="PTHR45621">
    <property type="entry name" value="OS01G0588500 PROTEIN-RELATED"/>
    <property type="match status" value="1"/>
</dbReference>
<dbReference type="PROSITE" id="PS00108">
    <property type="entry name" value="PROTEIN_KINASE_ST"/>
    <property type="match status" value="1"/>
</dbReference>
<accession>A0AAQ3RT14</accession>
<proteinExistence type="predicted"/>
<reference evidence="2 3" key="1">
    <citation type="journal article" date="2023" name="Life. Sci Alliance">
        <title>Evolutionary insights into 3D genome organization and epigenetic landscape of Vigna mungo.</title>
        <authorList>
            <person name="Junaid A."/>
            <person name="Singh B."/>
            <person name="Bhatia S."/>
        </authorList>
    </citation>
    <scope>NUCLEOTIDE SEQUENCE [LARGE SCALE GENOMIC DNA]</scope>
    <source>
        <strain evidence="2">Urdbean</strain>
    </source>
</reference>
<dbReference type="InterPro" id="IPR011009">
    <property type="entry name" value="Kinase-like_dom_sf"/>
</dbReference>
<dbReference type="Gene3D" id="3.30.200.20">
    <property type="entry name" value="Phosphorylase Kinase, domain 1"/>
    <property type="match status" value="1"/>
</dbReference>
<evidence type="ECO:0000313" key="2">
    <source>
        <dbReference type="EMBL" id="WVZ03151.1"/>
    </source>
</evidence>
<feature type="domain" description="Protein kinase" evidence="1">
    <location>
        <begin position="1"/>
        <end position="101"/>
    </location>
</feature>
<evidence type="ECO:0000259" key="1">
    <source>
        <dbReference type="PROSITE" id="PS50011"/>
    </source>
</evidence>
<gene>
    <name evidence="2" type="ORF">V8G54_023957</name>
</gene>
<dbReference type="GO" id="GO:0004672">
    <property type="term" value="F:protein kinase activity"/>
    <property type="evidence" value="ECO:0007669"/>
    <property type="project" value="InterPro"/>
</dbReference>
<dbReference type="SUPFAM" id="SSF56112">
    <property type="entry name" value="Protein kinase-like (PK-like)"/>
    <property type="match status" value="1"/>
</dbReference>
<dbReference type="Proteomes" id="UP001374535">
    <property type="component" value="Chromosome 7"/>
</dbReference>
<evidence type="ECO:0000313" key="3">
    <source>
        <dbReference type="Proteomes" id="UP001374535"/>
    </source>
</evidence>
<organism evidence="2 3">
    <name type="scientific">Vigna mungo</name>
    <name type="common">Black gram</name>
    <name type="synonym">Phaseolus mungo</name>
    <dbReference type="NCBI Taxonomy" id="3915"/>
    <lineage>
        <taxon>Eukaryota</taxon>
        <taxon>Viridiplantae</taxon>
        <taxon>Streptophyta</taxon>
        <taxon>Embryophyta</taxon>
        <taxon>Tracheophyta</taxon>
        <taxon>Spermatophyta</taxon>
        <taxon>Magnoliopsida</taxon>
        <taxon>eudicotyledons</taxon>
        <taxon>Gunneridae</taxon>
        <taxon>Pentapetalae</taxon>
        <taxon>rosids</taxon>
        <taxon>fabids</taxon>
        <taxon>Fabales</taxon>
        <taxon>Fabaceae</taxon>
        <taxon>Papilionoideae</taxon>
        <taxon>50 kb inversion clade</taxon>
        <taxon>NPAAA clade</taxon>
        <taxon>indigoferoid/millettioid clade</taxon>
        <taxon>Phaseoleae</taxon>
        <taxon>Vigna</taxon>
    </lineage>
</organism>
<dbReference type="InterPro" id="IPR008271">
    <property type="entry name" value="Ser/Thr_kinase_AS"/>
</dbReference>
<dbReference type="Gene3D" id="1.10.510.10">
    <property type="entry name" value="Transferase(Phosphotransferase) domain 1"/>
    <property type="match status" value="1"/>
</dbReference>
<keyword evidence="3" id="KW-1185">Reference proteome</keyword>
<name>A0AAQ3RT14_VIGMU</name>
<dbReference type="InterPro" id="IPR000719">
    <property type="entry name" value="Prot_kinase_dom"/>
</dbReference>
<dbReference type="GO" id="GO:0005524">
    <property type="term" value="F:ATP binding"/>
    <property type="evidence" value="ECO:0007669"/>
    <property type="project" value="InterPro"/>
</dbReference>
<sequence length="101" mass="11228">MSSPNLKSFTFNELKNATINFWLDSFLGEGGFGCVYKGWIDEHMFTASKPGSGMVGGPQRLSWSMRMNVAIGAATGLCFLHNAKLQVIYRDFKASNILLMR</sequence>
<dbReference type="PROSITE" id="PS50011">
    <property type="entry name" value="PROTEIN_KINASE_DOM"/>
    <property type="match status" value="1"/>
</dbReference>
<protein>
    <recommendedName>
        <fullName evidence="1">Protein kinase domain-containing protein</fullName>
    </recommendedName>
</protein>
<dbReference type="AlphaFoldDB" id="A0AAQ3RT14"/>
<dbReference type="InterPro" id="IPR050823">
    <property type="entry name" value="Plant_Ser_Thr_Prot_Kinase"/>
</dbReference>
<dbReference type="EMBL" id="CP144694">
    <property type="protein sequence ID" value="WVZ03151.1"/>
    <property type="molecule type" value="Genomic_DNA"/>
</dbReference>